<dbReference type="EMBL" id="UZAM01016605">
    <property type="protein sequence ID" value="VDP43968.1"/>
    <property type="molecule type" value="Genomic_DNA"/>
</dbReference>
<evidence type="ECO:0000313" key="3">
    <source>
        <dbReference type="Proteomes" id="UP000270296"/>
    </source>
</evidence>
<accession>A0A3P8EBK8</accession>
<feature type="region of interest" description="Disordered" evidence="1">
    <location>
        <begin position="84"/>
        <end position="107"/>
    </location>
</feature>
<organism evidence="2 3">
    <name type="scientific">Soboliphyme baturini</name>
    <dbReference type="NCBI Taxonomy" id="241478"/>
    <lineage>
        <taxon>Eukaryota</taxon>
        <taxon>Metazoa</taxon>
        <taxon>Ecdysozoa</taxon>
        <taxon>Nematoda</taxon>
        <taxon>Enoplea</taxon>
        <taxon>Dorylaimia</taxon>
        <taxon>Dioctophymatida</taxon>
        <taxon>Dioctophymatoidea</taxon>
        <taxon>Soboliphymatidae</taxon>
        <taxon>Soboliphyme</taxon>
    </lineage>
</organism>
<reference evidence="2 3" key="1">
    <citation type="submission" date="2018-11" db="EMBL/GenBank/DDBJ databases">
        <authorList>
            <consortium name="Pathogen Informatics"/>
        </authorList>
    </citation>
    <scope>NUCLEOTIDE SEQUENCE [LARGE SCALE GENOMIC DNA]</scope>
</reference>
<dbReference type="OrthoDB" id="410381at2759"/>
<protein>
    <recommendedName>
        <fullName evidence="4">Reverse transcriptase domain-containing protein</fullName>
    </recommendedName>
</protein>
<gene>
    <name evidence="2" type="ORF">SBAD_LOCUS11913</name>
</gene>
<name>A0A3P8EBK8_9BILA</name>
<dbReference type="PANTHER" id="PTHR47027">
    <property type="entry name" value="REVERSE TRANSCRIPTASE DOMAIN-CONTAINING PROTEIN"/>
    <property type="match status" value="1"/>
</dbReference>
<proteinExistence type="predicted"/>
<dbReference type="AlphaFoldDB" id="A0A3P8EBK8"/>
<dbReference type="PANTHER" id="PTHR47027:SF30">
    <property type="entry name" value="THAP-TYPE DOMAIN-CONTAINING PROTEIN"/>
    <property type="match status" value="1"/>
</dbReference>
<keyword evidence="3" id="KW-1185">Reference proteome</keyword>
<evidence type="ECO:0000313" key="2">
    <source>
        <dbReference type="EMBL" id="VDP43968.1"/>
    </source>
</evidence>
<evidence type="ECO:0000256" key="1">
    <source>
        <dbReference type="SAM" id="MobiDB-lite"/>
    </source>
</evidence>
<evidence type="ECO:0008006" key="4">
    <source>
        <dbReference type="Google" id="ProtNLM"/>
    </source>
</evidence>
<sequence>MKLVTPPLPIPSPVQKEGALKTLATLRKIQPPVTHGIDAIENYTGSVVAWVTKGRAGCWRTEADCKKSAIRTCSLLSASRGRSSRTTADEDRRNDDEDTSQQRPSSETDFWCSLERFVAECDATGMLVNASKTKCLVLSRSLIHCSLQINGEAVEQVEKFKYLEIPIAVVTIAEFSLRTKLSVFMSIFIPMLTYGLELWTVTEKLRTRA</sequence>
<dbReference type="Proteomes" id="UP000270296">
    <property type="component" value="Unassembled WGS sequence"/>
</dbReference>